<name>A0A6C0J014_9ZZZZ</name>
<organism evidence="1">
    <name type="scientific">viral metagenome</name>
    <dbReference type="NCBI Taxonomy" id="1070528"/>
    <lineage>
        <taxon>unclassified sequences</taxon>
        <taxon>metagenomes</taxon>
        <taxon>organismal metagenomes</taxon>
    </lineage>
</organism>
<dbReference type="InterPro" id="IPR011989">
    <property type="entry name" value="ARM-like"/>
</dbReference>
<dbReference type="Gene3D" id="1.25.10.10">
    <property type="entry name" value="Leucine-rich Repeat Variant"/>
    <property type="match status" value="1"/>
</dbReference>
<dbReference type="AlphaFoldDB" id="A0A6C0J014"/>
<dbReference type="EMBL" id="MN740289">
    <property type="protein sequence ID" value="QHT98189.1"/>
    <property type="molecule type" value="Genomic_DNA"/>
</dbReference>
<evidence type="ECO:0000313" key="1">
    <source>
        <dbReference type="EMBL" id="QHT98189.1"/>
    </source>
</evidence>
<proteinExistence type="predicted"/>
<reference evidence="1" key="1">
    <citation type="journal article" date="2020" name="Nature">
        <title>Giant virus diversity and host interactions through global metagenomics.</title>
        <authorList>
            <person name="Schulz F."/>
            <person name="Roux S."/>
            <person name="Paez-Espino D."/>
            <person name="Jungbluth S."/>
            <person name="Walsh D.A."/>
            <person name="Denef V.J."/>
            <person name="McMahon K.D."/>
            <person name="Konstantinidis K.T."/>
            <person name="Eloe-Fadrosh E.A."/>
            <person name="Kyrpides N.C."/>
            <person name="Woyke T."/>
        </authorList>
    </citation>
    <scope>NUCLEOTIDE SEQUENCE</scope>
    <source>
        <strain evidence="1">GVMAG-M-3300025626-8</strain>
    </source>
</reference>
<protein>
    <submittedName>
        <fullName evidence="1">Uncharacterized protein</fullName>
    </submittedName>
</protein>
<sequence>MASTNELRHQAQSTLLANRLQAAGNTGIANVNNGQLLRQLAYNNHKLVRAKVAKSQPRLAYLNNGQLLRKLAINDKFTVRAAAAQNPSIANVNNGQLLRQLAINNQFTVREKAAKNPRIVNLNHGTLYQGLVKNNQWVVRASAAANPRSANVRGENGRPLILVLLHPDEHPAVRMAARSSNALKALKKRSVEDNVYNILMHYTGVPFYQRERVVGNNSRSRFATHKHKPVQPGGSRRLLRPTELSRANMVRLMNILQ</sequence>
<dbReference type="InterPro" id="IPR016024">
    <property type="entry name" value="ARM-type_fold"/>
</dbReference>
<accession>A0A6C0J014</accession>
<dbReference type="SUPFAM" id="SSF48371">
    <property type="entry name" value="ARM repeat"/>
    <property type="match status" value="1"/>
</dbReference>